<evidence type="ECO:0000313" key="2">
    <source>
        <dbReference type="EMBL" id="QHT94492.1"/>
    </source>
</evidence>
<evidence type="ECO:0000256" key="1">
    <source>
        <dbReference type="SAM" id="MobiDB-lite"/>
    </source>
</evidence>
<dbReference type="AlphaFoldDB" id="A0A6C0INB4"/>
<feature type="region of interest" description="Disordered" evidence="1">
    <location>
        <begin position="22"/>
        <end position="55"/>
    </location>
</feature>
<accession>A0A6C0INB4</accession>
<reference evidence="2" key="1">
    <citation type="journal article" date="2020" name="Nature">
        <title>Giant virus diversity and host interactions through global metagenomics.</title>
        <authorList>
            <person name="Schulz F."/>
            <person name="Roux S."/>
            <person name="Paez-Espino D."/>
            <person name="Jungbluth S."/>
            <person name="Walsh D.A."/>
            <person name="Denef V.J."/>
            <person name="McMahon K.D."/>
            <person name="Konstantinidis K.T."/>
            <person name="Eloe-Fadrosh E.A."/>
            <person name="Kyrpides N.C."/>
            <person name="Woyke T."/>
        </authorList>
    </citation>
    <scope>NUCLEOTIDE SEQUENCE</scope>
    <source>
        <strain evidence="2">GVMAG-M-3300024258-28</strain>
    </source>
</reference>
<dbReference type="EMBL" id="MN740223">
    <property type="protein sequence ID" value="QHT94492.1"/>
    <property type="molecule type" value="Genomic_DNA"/>
</dbReference>
<protein>
    <submittedName>
        <fullName evidence="2">Uncharacterized protein</fullName>
    </submittedName>
</protein>
<proteinExistence type="predicted"/>
<organism evidence="2">
    <name type="scientific">viral metagenome</name>
    <dbReference type="NCBI Taxonomy" id="1070528"/>
    <lineage>
        <taxon>unclassified sequences</taxon>
        <taxon>metagenomes</taxon>
        <taxon>organismal metagenomes</taxon>
    </lineage>
</organism>
<sequence>MSEHDESYGWWVNESFLMSIFGKKKKNTPDKKEGDEATTKLLEKLEKGEAEGQNR</sequence>
<name>A0A6C0INB4_9ZZZZ</name>
<feature type="compositionally biased region" description="Basic and acidic residues" evidence="1">
    <location>
        <begin position="27"/>
        <end position="55"/>
    </location>
</feature>